<dbReference type="EMBL" id="MU001492">
    <property type="protein sequence ID" value="KAF2452066.1"/>
    <property type="molecule type" value="Genomic_DNA"/>
</dbReference>
<evidence type="ECO:0000313" key="3">
    <source>
        <dbReference type="EMBL" id="KAF2452066.1"/>
    </source>
</evidence>
<dbReference type="PANTHER" id="PTHR12461:SF99">
    <property type="entry name" value="BIFUNCTIONAL PEPTIDASE AND (3S)-LYSYL HYDROXYLASE JMJD7"/>
    <property type="match status" value="1"/>
</dbReference>
<dbReference type="InterPro" id="IPR041667">
    <property type="entry name" value="Cupin_8"/>
</dbReference>
<accession>A0A9P4Q038</accession>
<dbReference type="SUPFAM" id="SSF51197">
    <property type="entry name" value="Clavaminate synthase-like"/>
    <property type="match status" value="1"/>
</dbReference>
<evidence type="ECO:0000313" key="4">
    <source>
        <dbReference type="Proteomes" id="UP000799764"/>
    </source>
</evidence>
<reference evidence="3" key="1">
    <citation type="journal article" date="2020" name="Stud. Mycol.">
        <title>101 Dothideomycetes genomes: a test case for predicting lifestyles and emergence of pathogens.</title>
        <authorList>
            <person name="Haridas S."/>
            <person name="Albert R."/>
            <person name="Binder M."/>
            <person name="Bloem J."/>
            <person name="Labutti K."/>
            <person name="Salamov A."/>
            <person name="Andreopoulos B."/>
            <person name="Baker S."/>
            <person name="Barry K."/>
            <person name="Bills G."/>
            <person name="Bluhm B."/>
            <person name="Cannon C."/>
            <person name="Castanera R."/>
            <person name="Culley D."/>
            <person name="Daum C."/>
            <person name="Ezra D."/>
            <person name="Gonzalez J."/>
            <person name="Henrissat B."/>
            <person name="Kuo A."/>
            <person name="Liang C."/>
            <person name="Lipzen A."/>
            <person name="Lutzoni F."/>
            <person name="Magnuson J."/>
            <person name="Mondo S."/>
            <person name="Nolan M."/>
            <person name="Ohm R."/>
            <person name="Pangilinan J."/>
            <person name="Park H.-J."/>
            <person name="Ramirez L."/>
            <person name="Alfaro M."/>
            <person name="Sun H."/>
            <person name="Tritt A."/>
            <person name="Yoshinaga Y."/>
            <person name="Zwiers L.-H."/>
            <person name="Turgeon B."/>
            <person name="Goodwin S."/>
            <person name="Spatafora J."/>
            <person name="Crous P."/>
            <person name="Grigoriev I."/>
        </authorList>
    </citation>
    <scope>NUCLEOTIDE SEQUENCE</scope>
    <source>
        <strain evidence="3">CBS 690.94</strain>
    </source>
</reference>
<dbReference type="Proteomes" id="UP000799764">
    <property type="component" value="Unassembled WGS sequence"/>
</dbReference>
<comment type="caution">
    <text evidence="3">The sequence shown here is derived from an EMBL/GenBank/DDBJ whole genome shotgun (WGS) entry which is preliminary data.</text>
</comment>
<feature type="region of interest" description="Disordered" evidence="1">
    <location>
        <begin position="1"/>
        <end position="25"/>
    </location>
</feature>
<dbReference type="Gene3D" id="2.60.120.10">
    <property type="entry name" value="Jelly Rolls"/>
    <property type="match status" value="1"/>
</dbReference>
<evidence type="ECO:0000259" key="2">
    <source>
        <dbReference type="PROSITE" id="PS51184"/>
    </source>
</evidence>
<dbReference type="InterPro" id="IPR014710">
    <property type="entry name" value="RmlC-like_jellyroll"/>
</dbReference>
<feature type="domain" description="JmjC" evidence="2">
    <location>
        <begin position="163"/>
        <end position="352"/>
    </location>
</feature>
<gene>
    <name evidence="3" type="ORF">P171DRAFT_376695</name>
</gene>
<dbReference type="Pfam" id="PF13621">
    <property type="entry name" value="Cupin_8"/>
    <property type="match status" value="1"/>
</dbReference>
<dbReference type="PANTHER" id="PTHR12461">
    <property type="entry name" value="HYPOXIA-INDUCIBLE FACTOR 1 ALPHA INHIBITOR-RELATED"/>
    <property type="match status" value="1"/>
</dbReference>
<dbReference type="InterPro" id="IPR003347">
    <property type="entry name" value="JmjC_dom"/>
</dbReference>
<organism evidence="3 4">
    <name type="scientific">Karstenula rhodostoma CBS 690.94</name>
    <dbReference type="NCBI Taxonomy" id="1392251"/>
    <lineage>
        <taxon>Eukaryota</taxon>
        <taxon>Fungi</taxon>
        <taxon>Dikarya</taxon>
        <taxon>Ascomycota</taxon>
        <taxon>Pezizomycotina</taxon>
        <taxon>Dothideomycetes</taxon>
        <taxon>Pleosporomycetidae</taxon>
        <taxon>Pleosporales</taxon>
        <taxon>Massarineae</taxon>
        <taxon>Didymosphaeriaceae</taxon>
        <taxon>Karstenula</taxon>
    </lineage>
</organism>
<protein>
    <submittedName>
        <fullName evidence="3">Clavaminate synthase-like protein</fullName>
    </submittedName>
</protein>
<dbReference type="AlphaFoldDB" id="A0A9P4Q038"/>
<evidence type="ECO:0000256" key="1">
    <source>
        <dbReference type="SAM" id="MobiDB-lite"/>
    </source>
</evidence>
<dbReference type="PROSITE" id="PS51184">
    <property type="entry name" value="JMJC"/>
    <property type="match status" value="1"/>
</dbReference>
<proteinExistence type="predicted"/>
<name>A0A9P4Q038_9PLEO</name>
<keyword evidence="4" id="KW-1185">Reference proteome</keyword>
<dbReference type="OrthoDB" id="415358at2759"/>
<feature type="region of interest" description="Disordered" evidence="1">
    <location>
        <begin position="363"/>
        <end position="383"/>
    </location>
</feature>
<sequence>MADPKIVGLKSPEQALPRPAPTGFEGEGTLHDAVRELITTYHDLNPTTIDELHEEPSPLEFMRYVARNRPFVVRKGASSWTSHKKWNAAYLESIMGSSPVNVAITPHGNADSILHLPETRTLFVKPFETTLPFSTAQSHVQNQELDLAWSNSTYYLQTQNDNLRGEYATLFEDVPASISWARIALENDPDAINFWLGNSASTTALHKDNYENVYVQVLGKKHFVLLPPAEAPCVNEKAILAATYTHDGSPEAGVHKKEDMVVKIDGAEEGEEEAYVPFATWDPDRPEEHTTPFSRYSQPLRVTLEEGDMLYLPALWYHKVSQSCNAEGLCCAVNYWYDLDFSGGFWASSSFVRGVGLLEERGRRKVQDDTESGRRHVQESTWL</sequence>
<dbReference type="SMART" id="SM00558">
    <property type="entry name" value="JmjC"/>
    <property type="match status" value="1"/>
</dbReference>